<dbReference type="PANTHER" id="PTHR12746:SF2">
    <property type="entry name" value="60S RIBOSOMAL EXPORT PROTEIN NMD3"/>
    <property type="match status" value="1"/>
</dbReference>
<reference evidence="14" key="1">
    <citation type="submission" date="2014-09" db="EMBL/GenBank/DDBJ databases">
        <authorList>
            <person name="Sharma Rahul"/>
            <person name="Thines Marco"/>
        </authorList>
    </citation>
    <scope>NUCLEOTIDE SEQUENCE [LARGE SCALE GENOMIC DNA]</scope>
</reference>
<dbReference type="GO" id="GO:0000055">
    <property type="term" value="P:ribosomal large subunit export from nucleus"/>
    <property type="evidence" value="ECO:0007669"/>
    <property type="project" value="TreeGrafter"/>
</dbReference>
<evidence type="ECO:0000256" key="8">
    <source>
        <dbReference type="ARBA" id="ARBA00023242"/>
    </source>
</evidence>
<feature type="region of interest" description="Disordered" evidence="9">
    <location>
        <begin position="420"/>
        <end position="439"/>
    </location>
</feature>
<dbReference type="Proteomes" id="UP000054845">
    <property type="component" value="Unassembled WGS sequence"/>
</dbReference>
<feature type="region of interest" description="Disordered" evidence="9">
    <location>
        <begin position="569"/>
        <end position="595"/>
    </location>
</feature>
<dbReference type="STRING" id="401625.A0A0P1BLQ1"/>
<feature type="domain" description="Nmd3 N-terminal" evidence="10">
    <location>
        <begin position="15"/>
        <end position="243"/>
    </location>
</feature>
<keyword evidence="6" id="KW-0963">Cytoplasm</keyword>
<evidence type="ECO:0000256" key="6">
    <source>
        <dbReference type="ARBA" id="ARBA00022490"/>
    </source>
</evidence>
<feature type="domain" description="60S ribosomal export protein NMD3 OB-fold" evidence="11">
    <location>
        <begin position="310"/>
        <end position="397"/>
    </location>
</feature>
<feature type="compositionally biased region" description="Acidic residues" evidence="9">
    <location>
        <begin position="573"/>
        <end position="592"/>
    </location>
</feature>
<dbReference type="AlphaFoldDB" id="A0A0P1BLQ1"/>
<feature type="compositionally biased region" description="Pro residues" evidence="9">
    <location>
        <begin position="641"/>
        <end position="653"/>
    </location>
</feature>
<feature type="compositionally biased region" description="Polar residues" evidence="9">
    <location>
        <begin position="921"/>
        <end position="943"/>
    </location>
</feature>
<evidence type="ECO:0000256" key="1">
    <source>
        <dbReference type="ARBA" id="ARBA00004123"/>
    </source>
</evidence>
<feature type="compositionally biased region" description="Basic residues" evidence="9">
    <location>
        <begin position="478"/>
        <end position="491"/>
    </location>
</feature>
<feature type="compositionally biased region" description="Acidic residues" evidence="9">
    <location>
        <begin position="497"/>
        <end position="508"/>
    </location>
</feature>
<dbReference type="InterPro" id="IPR039768">
    <property type="entry name" value="Nmd3"/>
</dbReference>
<dbReference type="InterPro" id="IPR007064">
    <property type="entry name" value="Nmd3_N"/>
</dbReference>
<evidence type="ECO:0000313" key="13">
    <source>
        <dbReference type="EMBL" id="CEH17708.1"/>
    </source>
</evidence>
<evidence type="ECO:0000256" key="5">
    <source>
        <dbReference type="ARBA" id="ARBA00022448"/>
    </source>
</evidence>
<dbReference type="Pfam" id="PF21192">
    <property type="entry name" value="OB_NMD3"/>
    <property type="match status" value="1"/>
</dbReference>
<evidence type="ECO:0000256" key="9">
    <source>
        <dbReference type="SAM" id="MobiDB-lite"/>
    </source>
</evidence>
<feature type="compositionally biased region" description="Polar residues" evidence="9">
    <location>
        <begin position="612"/>
        <end position="639"/>
    </location>
</feature>
<feature type="region of interest" description="Disordered" evidence="9">
    <location>
        <begin position="841"/>
        <end position="1006"/>
    </location>
</feature>
<dbReference type="InterPro" id="IPR048899">
    <property type="entry name" value="NMD_SH3"/>
</dbReference>
<dbReference type="PANTHER" id="PTHR12746">
    <property type="entry name" value="NONSENSE-MEDIATED MRNA DECAY PROTEIN 3"/>
    <property type="match status" value="1"/>
</dbReference>
<evidence type="ECO:0000256" key="2">
    <source>
        <dbReference type="ARBA" id="ARBA00004496"/>
    </source>
</evidence>
<feature type="region of interest" description="Disordered" evidence="9">
    <location>
        <begin position="607"/>
        <end position="692"/>
    </location>
</feature>
<dbReference type="GO" id="GO:0043023">
    <property type="term" value="F:ribosomal large subunit binding"/>
    <property type="evidence" value="ECO:0007669"/>
    <property type="project" value="InterPro"/>
</dbReference>
<keyword evidence="8" id="KW-0539">Nucleus</keyword>
<keyword evidence="5" id="KW-0813">Transport</keyword>
<dbReference type="GO" id="GO:0005737">
    <property type="term" value="C:cytoplasm"/>
    <property type="evidence" value="ECO:0007669"/>
    <property type="project" value="UniProtKB-SubCell"/>
</dbReference>
<evidence type="ECO:0000256" key="7">
    <source>
        <dbReference type="ARBA" id="ARBA00022927"/>
    </source>
</evidence>
<feature type="compositionally biased region" description="Polar residues" evidence="9">
    <location>
        <begin position="965"/>
        <end position="977"/>
    </location>
</feature>
<feature type="region of interest" description="Disordered" evidence="9">
    <location>
        <begin position="460"/>
        <end position="512"/>
    </location>
</feature>
<feature type="compositionally biased region" description="Polar residues" evidence="9">
    <location>
        <begin position="841"/>
        <end position="856"/>
    </location>
</feature>
<sequence length="1099" mass="119692">MELAAQAPQQGMVLCADCGVPILPSSANLCLSCLRNSVDITEGIPKQAAINFCRNCERYLNPPQTWVPAKLESRELLAICLKKLKGLNKVRLIDAGFIWTEPHSKRLRVKLTVQKEVLTSTILQQVFEIEFVVQYGQCPDCTRMAAKNTWKAMVQVRQKVPHKRTFLYLEQLILKHNAHRDTVSIQEKKDGLDFYYSQRAHAVKMCEFLASVVPVRTQASSAVVSMDIHTSTVNSKFSYSVEIAPICKDDLVCLPKSLARSMSQMPQLVLCQRISNTLKFIDPASLQVADLAAEKYWREPVSSLCAIPELVEFLVLDIEPTGVTNGKWVAADAQVSPLNATSFGQADAVYHTRTHLGGLLQPGDTAMGYNLRSANFNDALWDTLNHDQTPDVVLVRKSYPDSKKRRRGRNWKLRSIAKEAGDDSGEGTGRGALGRKGGLDGKKVERDYEMFLRELEEDEEMRSGVNLYRDPEAEERAKRRREAKALHKARKLNSNDGDADGELEEDEEMRSGVNLYRDPEAEERAKRRREAKALHRARKLNSNDGDADGGMEVDIAADAAVEAGGAAAMDGAMTDDDGFTTDGESEWGDDDDIPKIRDDELLAEELEDTSRDSSMSYSAQPLAQSASKTMAQSYGSYPISSTPPRPSMGPPTPFHQQHHHHHQQQHTTGQLVVGLSSDAPPSSTSGAQAVGNSSSALIAHTPGKISTTQSSTSQVQRSAPASAPVASSAAIASSSVLQRLTSQASMLALNSSSNAAQASHTPPTRQELRSRLKWNVGALLLLWGGVTPDWILTLCDEAFSLLDDASPALASTFSWCRLAALILLSLNILEASLQLYSGQTAGSNAAPSNLSPSKPSFAQPPGRPTSGASPYATAASDQPSSSATRNKSTTPHALSKGSPLRASIDAARRVSASGRDLNPDLSYQSSSPASLGSSRHPSNTFSADRSDLTARRQSQYGSLGIHGSGNRTSSPSASRDVSGTMAAFRARRSHNSSSWRDESFDPDESTDKLEVERALLALRRSASSSVPPPQASADQRSTNLTSSTVKQDDRTPLLLGETSLLIRMNQRTSWKWKERCWHYAEALAALFLLKQALISARPT</sequence>
<evidence type="ECO:0000256" key="4">
    <source>
        <dbReference type="ARBA" id="ARBA00017035"/>
    </source>
</evidence>
<name>A0A0P1BLQ1_9BASI</name>
<evidence type="ECO:0000313" key="14">
    <source>
        <dbReference type="Proteomes" id="UP000054845"/>
    </source>
</evidence>
<feature type="compositionally biased region" description="Gly residues" evidence="9">
    <location>
        <begin position="426"/>
        <end position="436"/>
    </location>
</feature>
<keyword evidence="7" id="KW-0653">Protein transport</keyword>
<proteinExistence type="inferred from homology"/>
<evidence type="ECO:0000259" key="12">
    <source>
        <dbReference type="Pfam" id="PF21193"/>
    </source>
</evidence>
<comment type="subcellular location">
    <subcellularLocation>
        <location evidence="2">Cytoplasm</location>
    </subcellularLocation>
    <subcellularLocation>
        <location evidence="1">Nucleus</location>
    </subcellularLocation>
</comment>
<feature type="region of interest" description="Disordered" evidence="9">
    <location>
        <begin position="1019"/>
        <end position="1046"/>
    </location>
</feature>
<feature type="compositionally biased region" description="Polar residues" evidence="9">
    <location>
        <begin position="875"/>
        <end position="892"/>
    </location>
</feature>
<comment type="similarity">
    <text evidence="3">Belongs to the NMD3 family.</text>
</comment>
<feature type="compositionally biased region" description="Polar residues" evidence="9">
    <location>
        <begin position="679"/>
        <end position="692"/>
    </location>
</feature>
<dbReference type="Pfam" id="PF21193">
    <property type="entry name" value="NMD_SH3"/>
    <property type="match status" value="1"/>
</dbReference>
<organism evidence="13 14">
    <name type="scientific">Ceraceosorus bombacis</name>
    <dbReference type="NCBI Taxonomy" id="401625"/>
    <lineage>
        <taxon>Eukaryota</taxon>
        <taxon>Fungi</taxon>
        <taxon>Dikarya</taxon>
        <taxon>Basidiomycota</taxon>
        <taxon>Ustilaginomycotina</taxon>
        <taxon>Exobasidiomycetes</taxon>
        <taxon>Ceraceosorales</taxon>
        <taxon>Ceraceosoraceae</taxon>
        <taxon>Ceraceosorus</taxon>
    </lineage>
</organism>
<protein>
    <recommendedName>
        <fullName evidence="4">60S ribosomal export protein NMD3</fullName>
    </recommendedName>
</protein>
<dbReference type="EMBL" id="CCYA01000265">
    <property type="protein sequence ID" value="CEH17708.1"/>
    <property type="molecule type" value="Genomic_DNA"/>
</dbReference>
<feature type="compositionally biased region" description="Basic and acidic residues" evidence="9">
    <location>
        <begin position="995"/>
        <end position="1006"/>
    </location>
</feature>
<evidence type="ECO:0000259" key="10">
    <source>
        <dbReference type="Pfam" id="PF04981"/>
    </source>
</evidence>
<dbReference type="GO" id="GO:0005634">
    <property type="term" value="C:nucleus"/>
    <property type="evidence" value="ECO:0007669"/>
    <property type="project" value="UniProtKB-SubCell"/>
</dbReference>
<dbReference type="OrthoDB" id="203821at2759"/>
<accession>A0A0P1BLQ1</accession>
<dbReference type="InterPro" id="IPR048898">
    <property type="entry name" value="OB_NMD3"/>
</dbReference>
<keyword evidence="14" id="KW-1185">Reference proteome</keyword>
<dbReference type="Pfam" id="PF04981">
    <property type="entry name" value="NMD3"/>
    <property type="match status" value="1"/>
</dbReference>
<evidence type="ECO:0000256" key="3">
    <source>
        <dbReference type="ARBA" id="ARBA00009794"/>
    </source>
</evidence>
<feature type="compositionally biased region" description="Polar residues" evidence="9">
    <location>
        <begin position="1034"/>
        <end position="1045"/>
    </location>
</feature>
<dbReference type="GO" id="GO:0015031">
    <property type="term" value="P:protein transport"/>
    <property type="evidence" value="ECO:0007669"/>
    <property type="project" value="UniProtKB-KW"/>
</dbReference>
<evidence type="ECO:0000259" key="11">
    <source>
        <dbReference type="Pfam" id="PF21192"/>
    </source>
</evidence>
<feature type="domain" description="60S ribosomal export protein NMD3 SH3" evidence="12">
    <location>
        <begin position="246"/>
        <end position="293"/>
    </location>
</feature>